<evidence type="ECO:0000256" key="3">
    <source>
        <dbReference type="ARBA" id="ARBA00022705"/>
    </source>
</evidence>
<dbReference type="Pfam" id="PF02724">
    <property type="entry name" value="CDC45"/>
    <property type="match status" value="2"/>
</dbReference>
<keyword evidence="7" id="KW-1185">Reference proteome</keyword>
<sequence length="459" mass="53460">MFCNIEQFKHIFETLLFQADEDSGVVLFDCSVRLYCYADIDSMCAAEILKKLFFREHVIWTLKPIRSYDDLDRSDLRPSQNMKSLRAIILLNFGSNLELAREFDLTENPHVNIYVIDSLHPVNLTNLYDRNSHIFIVYDEESEEYQEYIEKALRKESEEELQINTVFTDDFGRPITLDESDNIETEPKRRYGTSIALMTYFLASKLLLKDNDMLWLAIIGHTSLYITKRLALLDYKNNVDILDAEVKELNDLYMSNRLHRHKAVASEADDKRIIPIYEYNCVLMGHWTVYESILNSEYTITKMKLKENQGENLDKLLRNMGISHKMSKEYFPAMDVEVANRLAEMINSEGPKYKFDIPLYDGWAKFYGYKLPTFSASDAVYGLITLLKTKPSASIEFGVEIQWVNDFNGRFEWLNNFHTALDALDSKNGWILLKAAIELRKKLQPLIINGGARDYCLFS</sequence>
<comment type="subcellular location">
    <subcellularLocation>
        <location evidence="1">Nucleus</location>
    </subcellularLocation>
</comment>
<protein>
    <submittedName>
        <fullName evidence="6">Cdc45p</fullName>
    </submittedName>
</protein>
<dbReference type="HOGENOM" id="CLU_596031_0_0_1"/>
<dbReference type="PANTHER" id="PTHR10507">
    <property type="entry name" value="CDC45-RELATED PROTEIN"/>
    <property type="match status" value="1"/>
</dbReference>
<dbReference type="GO" id="GO:1902977">
    <property type="term" value="P:mitotic DNA replication preinitiation complex assembly"/>
    <property type="evidence" value="ECO:0007669"/>
    <property type="project" value="TreeGrafter"/>
</dbReference>
<evidence type="ECO:0000256" key="4">
    <source>
        <dbReference type="ARBA" id="ARBA00023242"/>
    </source>
</evidence>
<dbReference type="AlphaFoldDB" id="A0A015IPC3"/>
<keyword evidence="5" id="KW-0131">Cell cycle</keyword>
<dbReference type="GO" id="GO:0003697">
    <property type="term" value="F:single-stranded DNA binding"/>
    <property type="evidence" value="ECO:0007669"/>
    <property type="project" value="TreeGrafter"/>
</dbReference>
<evidence type="ECO:0000313" key="7">
    <source>
        <dbReference type="Proteomes" id="UP000022910"/>
    </source>
</evidence>
<dbReference type="GO" id="GO:0006270">
    <property type="term" value="P:DNA replication initiation"/>
    <property type="evidence" value="ECO:0007669"/>
    <property type="project" value="InterPro"/>
</dbReference>
<evidence type="ECO:0000256" key="2">
    <source>
        <dbReference type="ARBA" id="ARBA00010727"/>
    </source>
</evidence>
<keyword evidence="4" id="KW-0539">Nucleus</keyword>
<evidence type="ECO:0000256" key="1">
    <source>
        <dbReference type="ARBA" id="ARBA00004123"/>
    </source>
</evidence>
<dbReference type="GO" id="GO:0000727">
    <property type="term" value="P:double-strand break repair via break-induced replication"/>
    <property type="evidence" value="ECO:0007669"/>
    <property type="project" value="TreeGrafter"/>
</dbReference>
<comment type="caution">
    <text evidence="6">The sequence shown here is derived from an EMBL/GenBank/DDBJ whole genome shotgun (WGS) entry which is preliminary data.</text>
</comment>
<dbReference type="OMA" id="EDCFMEA"/>
<reference evidence="6 7" key="1">
    <citation type="submission" date="2014-02" db="EMBL/GenBank/DDBJ databases">
        <title>Single nucleus genome sequencing reveals high similarity among nuclei of an endomycorrhizal fungus.</title>
        <authorList>
            <person name="Lin K."/>
            <person name="Geurts R."/>
            <person name="Zhang Z."/>
            <person name="Limpens E."/>
            <person name="Saunders D.G."/>
            <person name="Mu D."/>
            <person name="Pang E."/>
            <person name="Cao H."/>
            <person name="Cha H."/>
            <person name="Lin T."/>
            <person name="Zhou Q."/>
            <person name="Shang Y."/>
            <person name="Li Y."/>
            <person name="Ivanov S."/>
            <person name="Sharma T."/>
            <person name="Velzen R.V."/>
            <person name="Ruijter N.D."/>
            <person name="Aanen D.K."/>
            <person name="Win J."/>
            <person name="Kamoun S."/>
            <person name="Bisseling T."/>
            <person name="Huang S."/>
        </authorList>
    </citation>
    <scope>NUCLEOTIDE SEQUENCE [LARGE SCALE GENOMIC DNA]</scope>
    <source>
        <strain evidence="7">DAOM197198w</strain>
    </source>
</reference>
<dbReference type="InterPro" id="IPR003874">
    <property type="entry name" value="CDC45"/>
</dbReference>
<dbReference type="GO" id="GO:0003682">
    <property type="term" value="F:chromatin binding"/>
    <property type="evidence" value="ECO:0007669"/>
    <property type="project" value="TreeGrafter"/>
</dbReference>
<dbReference type="Proteomes" id="UP000022910">
    <property type="component" value="Unassembled WGS sequence"/>
</dbReference>
<dbReference type="GO" id="GO:0003688">
    <property type="term" value="F:DNA replication origin binding"/>
    <property type="evidence" value="ECO:0007669"/>
    <property type="project" value="TreeGrafter"/>
</dbReference>
<evidence type="ECO:0000313" key="6">
    <source>
        <dbReference type="EMBL" id="EXX59062.1"/>
    </source>
</evidence>
<name>A0A015IPC3_RHIIW</name>
<accession>A0A015IPC3</accession>
<gene>
    <name evidence="6" type="ORF">RirG_192100</name>
</gene>
<organism evidence="6 7">
    <name type="scientific">Rhizophagus irregularis (strain DAOM 197198w)</name>
    <name type="common">Glomus intraradices</name>
    <dbReference type="NCBI Taxonomy" id="1432141"/>
    <lineage>
        <taxon>Eukaryota</taxon>
        <taxon>Fungi</taxon>
        <taxon>Fungi incertae sedis</taxon>
        <taxon>Mucoromycota</taxon>
        <taxon>Glomeromycotina</taxon>
        <taxon>Glomeromycetes</taxon>
        <taxon>Glomerales</taxon>
        <taxon>Glomeraceae</taxon>
        <taxon>Rhizophagus</taxon>
    </lineage>
</organism>
<dbReference type="EMBL" id="JEMT01026538">
    <property type="protein sequence ID" value="EXX59062.1"/>
    <property type="molecule type" value="Genomic_DNA"/>
</dbReference>
<dbReference type="STRING" id="1432141.A0A015IPC3"/>
<evidence type="ECO:0000256" key="5">
    <source>
        <dbReference type="ARBA" id="ARBA00023306"/>
    </source>
</evidence>
<comment type="similarity">
    <text evidence="2">Belongs to the CDC45 family.</text>
</comment>
<dbReference type="GO" id="GO:0031261">
    <property type="term" value="C:DNA replication preinitiation complex"/>
    <property type="evidence" value="ECO:0007669"/>
    <property type="project" value="TreeGrafter"/>
</dbReference>
<dbReference type="OrthoDB" id="10258882at2759"/>
<keyword evidence="3" id="KW-0235">DNA replication</keyword>
<dbReference type="PANTHER" id="PTHR10507:SF0">
    <property type="entry name" value="CELL DIVISION CONTROL PROTEIN 45 HOMOLOG"/>
    <property type="match status" value="1"/>
</dbReference>
<proteinExistence type="inferred from homology"/>